<protein>
    <submittedName>
        <fullName evidence="2">CoA transferase</fullName>
    </submittedName>
</protein>
<proteinExistence type="predicted"/>
<keyword evidence="3" id="KW-1185">Reference proteome</keyword>
<dbReference type="PANTHER" id="PTHR48207:SF3">
    <property type="entry name" value="SUCCINATE--HYDROXYMETHYLGLUTARATE COA-TRANSFERASE"/>
    <property type="match status" value="1"/>
</dbReference>
<comment type="caution">
    <text evidence="2">The sequence shown here is derived from an EMBL/GenBank/DDBJ whole genome shotgun (WGS) entry which is preliminary data.</text>
</comment>
<gene>
    <name evidence="2" type="ORF">DFH01_05995</name>
</gene>
<reference evidence="3" key="1">
    <citation type="submission" date="2018-05" db="EMBL/GenBank/DDBJ databases">
        <authorList>
            <person name="Du Z."/>
            <person name="Wang X."/>
        </authorList>
    </citation>
    <scope>NUCLEOTIDE SEQUENCE [LARGE SCALE GENOMIC DNA]</scope>
    <source>
        <strain evidence="3">CQN31</strain>
    </source>
</reference>
<dbReference type="AlphaFoldDB" id="A0A317FLF3"/>
<dbReference type="InterPro" id="IPR023606">
    <property type="entry name" value="CoA-Trfase_III_dom_1_sf"/>
</dbReference>
<evidence type="ECO:0000256" key="1">
    <source>
        <dbReference type="ARBA" id="ARBA00022679"/>
    </source>
</evidence>
<dbReference type="SUPFAM" id="SSF89796">
    <property type="entry name" value="CoA-transferase family III (CaiB/BaiF)"/>
    <property type="match status" value="1"/>
</dbReference>
<keyword evidence="1 2" id="KW-0808">Transferase</keyword>
<organism evidence="2 3">
    <name type="scientific">Falsiroseomonas bella</name>
    <dbReference type="NCBI Taxonomy" id="2184016"/>
    <lineage>
        <taxon>Bacteria</taxon>
        <taxon>Pseudomonadati</taxon>
        <taxon>Pseudomonadota</taxon>
        <taxon>Alphaproteobacteria</taxon>
        <taxon>Acetobacterales</taxon>
        <taxon>Roseomonadaceae</taxon>
        <taxon>Falsiroseomonas</taxon>
    </lineage>
</organism>
<accession>A0A317FLF3</accession>
<evidence type="ECO:0000313" key="3">
    <source>
        <dbReference type="Proteomes" id="UP000245765"/>
    </source>
</evidence>
<dbReference type="InterPro" id="IPR050483">
    <property type="entry name" value="CoA-transferase_III_domain"/>
</dbReference>
<evidence type="ECO:0000313" key="2">
    <source>
        <dbReference type="EMBL" id="PWS38799.1"/>
    </source>
</evidence>
<dbReference type="PANTHER" id="PTHR48207">
    <property type="entry name" value="SUCCINATE--HYDROXYMETHYLGLUTARATE COA-TRANSFERASE"/>
    <property type="match status" value="1"/>
</dbReference>
<dbReference type="Proteomes" id="UP000245765">
    <property type="component" value="Unassembled WGS sequence"/>
</dbReference>
<dbReference type="RefSeq" id="WP_109869421.1">
    <property type="nucleotide sequence ID" value="NZ_QGNA01000001.1"/>
</dbReference>
<dbReference type="Gene3D" id="3.30.1540.10">
    <property type="entry name" value="formyl-coa transferase, domain 3"/>
    <property type="match status" value="1"/>
</dbReference>
<dbReference type="InterPro" id="IPR003673">
    <property type="entry name" value="CoA-Trfase_fam_III"/>
</dbReference>
<dbReference type="EMBL" id="QGNA01000001">
    <property type="protein sequence ID" value="PWS38799.1"/>
    <property type="molecule type" value="Genomic_DNA"/>
</dbReference>
<name>A0A317FLF3_9PROT</name>
<dbReference type="OrthoDB" id="7488526at2"/>
<dbReference type="Pfam" id="PF02515">
    <property type="entry name" value="CoA_transf_3"/>
    <property type="match status" value="1"/>
</dbReference>
<sequence>MLPLLEGVRILSVEQYGAGPFGTQFLADLGAEVIKIENPTDGGDMARGVGPHFLPEMPETARSVFFQGLNRGKRSVTLDLGRAEGRAAFARLAAKADAVATNLRGDVPKALGLDHAALAEVNPRIVCAHLSGYGRDGERAKWPGYDYLMQAEAGIFHLTGDPAGAPSRMGLSVIDLMTGVVLGLALVSGVMRARATGQGMDVDVSLFDLALFDLNYIAHWYLNAGAVTTRLPRSAHPSLVPCQAYRTRDGWIYLMCNKEKFWPLLCEKMGVPELGRDPRYARFPDRLRARDELTELLDGLLSQRTTAEWLAAFGGAIPAAPIHDVAQALENPFIHARGMVETLRSAEGAEVTLLANPVRSSVAARPSSPAPVLGADTEAVLAEAGFDAAEIAALRNAGVV</sequence>
<dbReference type="InterPro" id="IPR044855">
    <property type="entry name" value="CoA-Trfase_III_dom3_sf"/>
</dbReference>
<dbReference type="Gene3D" id="3.40.50.10540">
    <property type="entry name" value="Crotonobetainyl-coa:carnitine coa-transferase, domain 1"/>
    <property type="match status" value="1"/>
</dbReference>
<dbReference type="GO" id="GO:0008410">
    <property type="term" value="F:CoA-transferase activity"/>
    <property type="evidence" value="ECO:0007669"/>
    <property type="project" value="TreeGrafter"/>
</dbReference>